<gene>
    <name evidence="10" type="primary">SRC1</name>
    <name evidence="10" type="ORF">HK105_204551</name>
</gene>
<dbReference type="Proteomes" id="UP001527925">
    <property type="component" value="Unassembled WGS sequence"/>
</dbReference>
<evidence type="ECO:0000256" key="6">
    <source>
        <dbReference type="ARBA" id="ARBA00023242"/>
    </source>
</evidence>
<evidence type="ECO:0000313" key="11">
    <source>
        <dbReference type="Proteomes" id="UP001527925"/>
    </source>
</evidence>
<feature type="compositionally biased region" description="Low complexity" evidence="7">
    <location>
        <begin position="606"/>
        <end position="620"/>
    </location>
</feature>
<organism evidence="10 11">
    <name type="scientific">Polyrhizophydium stewartii</name>
    <dbReference type="NCBI Taxonomy" id="2732419"/>
    <lineage>
        <taxon>Eukaryota</taxon>
        <taxon>Fungi</taxon>
        <taxon>Fungi incertae sedis</taxon>
        <taxon>Chytridiomycota</taxon>
        <taxon>Chytridiomycota incertae sedis</taxon>
        <taxon>Chytridiomycetes</taxon>
        <taxon>Rhizophydiales</taxon>
        <taxon>Rhizophydiales incertae sedis</taxon>
        <taxon>Polyrhizophydium</taxon>
    </lineage>
</organism>
<dbReference type="SMART" id="SM01261">
    <property type="entry name" value="Thymopoietin"/>
    <property type="match status" value="1"/>
</dbReference>
<keyword evidence="3 8" id="KW-0812">Transmembrane</keyword>
<name>A0ABR4N8J3_9FUNG</name>
<feature type="region of interest" description="Disordered" evidence="7">
    <location>
        <begin position="605"/>
        <end position="627"/>
    </location>
</feature>
<dbReference type="PROSITE" id="PS50955">
    <property type="entry name" value="LEM_LIKE"/>
    <property type="match status" value="1"/>
</dbReference>
<feature type="compositionally biased region" description="Polar residues" evidence="7">
    <location>
        <begin position="171"/>
        <end position="196"/>
    </location>
</feature>
<feature type="region of interest" description="Disordered" evidence="7">
    <location>
        <begin position="122"/>
        <end position="271"/>
    </location>
</feature>
<sequence length="852" mass="90786">MSGSHSDSGDGLHRHDESGALPDYLAAAFDPARATVQQLVRILARHQVALPPSRQRKDHYVDLFRTHIAPRLDELRQAAARIAPRAPRISLVGAAAADYDDDDTLAAAAAAAAAAISDADDAALRGGRTPRRRSQAPQTPARRSVRSVAAPYSSGVDSDADADLAAAAGSRQQPAIASQTPRASAHQAFSDNNQFQSPPHRSTAPATARRTSTKTAAAADGANVFSGDNPFQSPTKPVVSGLVSPRHRRAKSKSHQDPLEAPAPVTAAAPASFGFDGPDDDGTIGSPAIWASAHSGLATAHKPPAAVPVTPATFDSIMRDLDGLHAATPGKQARRRGTAGRDGSSGDAGSASSHRVAGTPAMSAAGSPTSDRTRPYMRRKPRLASNNSITREMVVQGMLVVGSAALAIFAALAAHWQIAVHPDLAYCPADPLQWPAPKPYEGWNPLGYLVPPCVSCPEHAVCSPRNVTACTGDHIRHHSPWAAIVGQDSPTAFPIGQAMCVPDAERLEKEARRQQAIAVLYGILDDVVRSWVGKAECGDIKPTQDTRFAWSARPDTFGHRPVLGMPLAIARSHLRTSVPESWSDDRFEEYWKAVFAIVVSPPPQYPSSGSGSSQAQTSGAPAPPKLDSLTTILDDTAHQHRLLVSSNPPVVSMSCRVRRHIWSMALKYSLQITLTCGAIVIGMLGYIMRQQHLQERRIVAVLVEDVMDMVHGESENHHRDPARFPAPGLSIAHVQDHLLPSVAIDAPSLPASEDLDLPYATHKDPAGHTIWTIPDAHVRKRLWGLVTAEVARLTSIRKTVMEVKGQPQDLWMWVASPALSPRRSRSALSNAAAARAAASASPATSKQHVVAY</sequence>
<keyword evidence="5 8" id="KW-0472">Membrane</keyword>
<accession>A0ABR4N8J3</accession>
<proteinExistence type="predicted"/>
<keyword evidence="2" id="KW-0597">Phosphoprotein</keyword>
<evidence type="ECO:0000256" key="7">
    <source>
        <dbReference type="SAM" id="MobiDB-lite"/>
    </source>
</evidence>
<dbReference type="EMBL" id="JADGIZ020000020">
    <property type="protein sequence ID" value="KAL2915850.1"/>
    <property type="molecule type" value="Genomic_DNA"/>
</dbReference>
<evidence type="ECO:0000313" key="10">
    <source>
        <dbReference type="EMBL" id="KAL2915850.1"/>
    </source>
</evidence>
<dbReference type="PANTHER" id="PTHR47808">
    <property type="entry name" value="INNER NUCLEAR MEMBRANE PROTEIN HEH2-RELATED"/>
    <property type="match status" value="1"/>
</dbReference>
<dbReference type="InterPro" id="IPR044780">
    <property type="entry name" value="Heh2/Src1"/>
</dbReference>
<feature type="transmembrane region" description="Helical" evidence="8">
    <location>
        <begin position="668"/>
        <end position="688"/>
    </location>
</feature>
<evidence type="ECO:0000256" key="1">
    <source>
        <dbReference type="ARBA" id="ARBA00004540"/>
    </source>
</evidence>
<protein>
    <submittedName>
        <fullName evidence="10">Inner nuclear membrane protein enriched at telomere/subtelomere region</fullName>
    </submittedName>
</protein>
<dbReference type="PANTHER" id="PTHR47808:SF2">
    <property type="entry name" value="LEM DOMAIN-CONTAINING PROTEIN 2"/>
    <property type="match status" value="1"/>
</dbReference>
<dbReference type="InterPro" id="IPR018996">
    <property type="entry name" value="Man1/Src1-like_C"/>
</dbReference>
<feature type="region of interest" description="Disordered" evidence="7">
    <location>
        <begin position="325"/>
        <end position="383"/>
    </location>
</feature>
<feature type="compositionally biased region" description="Low complexity" evidence="7">
    <location>
        <begin position="153"/>
        <end position="170"/>
    </location>
</feature>
<feature type="compositionally biased region" description="Low complexity" evidence="7">
    <location>
        <begin position="262"/>
        <end position="271"/>
    </location>
</feature>
<dbReference type="Gene3D" id="1.10.720.40">
    <property type="match status" value="1"/>
</dbReference>
<evidence type="ECO:0000256" key="3">
    <source>
        <dbReference type="ARBA" id="ARBA00022692"/>
    </source>
</evidence>
<feature type="domain" description="LEM-like" evidence="9">
    <location>
        <begin position="28"/>
        <end position="71"/>
    </location>
</feature>
<feature type="compositionally biased region" description="Low complexity" evidence="7">
    <location>
        <begin position="197"/>
        <end position="219"/>
    </location>
</feature>
<feature type="compositionally biased region" description="Low complexity" evidence="7">
    <location>
        <begin position="341"/>
        <end position="353"/>
    </location>
</feature>
<dbReference type="CDD" id="cd12935">
    <property type="entry name" value="LEM_like"/>
    <property type="match status" value="1"/>
</dbReference>
<dbReference type="InterPro" id="IPR011015">
    <property type="entry name" value="LEM/LEM-like_dom_sf"/>
</dbReference>
<evidence type="ECO:0000256" key="5">
    <source>
        <dbReference type="ARBA" id="ARBA00023136"/>
    </source>
</evidence>
<keyword evidence="11" id="KW-1185">Reference proteome</keyword>
<dbReference type="InterPro" id="IPR013146">
    <property type="entry name" value="LEM-like_dom"/>
</dbReference>
<evidence type="ECO:0000256" key="4">
    <source>
        <dbReference type="ARBA" id="ARBA00022989"/>
    </source>
</evidence>
<keyword evidence="4 8" id="KW-1133">Transmembrane helix</keyword>
<reference evidence="10 11" key="1">
    <citation type="submission" date="2023-09" db="EMBL/GenBank/DDBJ databases">
        <title>Pangenome analysis of Batrachochytrium dendrobatidis and related Chytrids.</title>
        <authorList>
            <person name="Yacoub M.N."/>
            <person name="Stajich J.E."/>
            <person name="James T.Y."/>
        </authorList>
    </citation>
    <scope>NUCLEOTIDE SEQUENCE [LARGE SCALE GENOMIC DNA]</scope>
    <source>
        <strain evidence="10 11">JEL0888</strain>
    </source>
</reference>
<evidence type="ECO:0000256" key="8">
    <source>
        <dbReference type="SAM" id="Phobius"/>
    </source>
</evidence>
<evidence type="ECO:0000256" key="2">
    <source>
        <dbReference type="ARBA" id="ARBA00022553"/>
    </source>
</evidence>
<comment type="subcellular location">
    <subcellularLocation>
        <location evidence="1">Nucleus inner membrane</location>
    </subcellularLocation>
</comment>
<keyword evidence="6" id="KW-0539">Nucleus</keyword>
<evidence type="ECO:0000259" key="9">
    <source>
        <dbReference type="PROSITE" id="PS50955"/>
    </source>
</evidence>
<comment type="caution">
    <text evidence="10">The sequence shown here is derived from an EMBL/GenBank/DDBJ whole genome shotgun (WGS) entry which is preliminary data.</text>
</comment>
<dbReference type="InterPro" id="IPR041885">
    <property type="entry name" value="MAN1_winged_helix_dom"/>
</dbReference>
<dbReference type="Pfam" id="PF09402">
    <property type="entry name" value="MSC"/>
    <property type="match status" value="1"/>
</dbReference>
<dbReference type="Gene3D" id="1.10.10.1180">
    <property type="entry name" value="MAN1, winged-helix domain"/>
    <property type="match status" value="1"/>
</dbReference>